<evidence type="ECO:0000256" key="3">
    <source>
        <dbReference type="ARBA" id="ARBA00023239"/>
    </source>
</evidence>
<dbReference type="SUPFAM" id="SSF53383">
    <property type="entry name" value="PLP-dependent transferases"/>
    <property type="match status" value="1"/>
</dbReference>
<accession>A0ABM8ZRG4</accession>
<reference evidence="5" key="1">
    <citation type="submission" date="2021-11" db="EMBL/GenBank/DDBJ databases">
        <authorList>
            <person name="Rodrigo-Torres L."/>
            <person name="Arahal R. D."/>
            <person name="Lucena T."/>
        </authorList>
    </citation>
    <scope>NUCLEOTIDE SEQUENCE</scope>
    <source>
        <strain evidence="5">CECT 7929</strain>
    </source>
</reference>
<dbReference type="InterPro" id="IPR050477">
    <property type="entry name" value="GrpII_AminoAcid_Decarb"/>
</dbReference>
<dbReference type="PROSITE" id="PS00392">
    <property type="entry name" value="DDC_GAD_HDC_YDC"/>
    <property type="match status" value="1"/>
</dbReference>
<gene>
    <name evidence="5" type="primary">hdc_2</name>
    <name evidence="5" type="ORF">VST7929_00744</name>
</gene>
<dbReference type="EC" id="4.1.1.22" evidence="5"/>
<keyword evidence="3 5" id="KW-0456">Lyase</keyword>
<dbReference type="Gene3D" id="3.40.640.10">
    <property type="entry name" value="Type I PLP-dependent aspartate aminotransferase-like (Major domain)"/>
    <property type="match status" value="1"/>
</dbReference>
<comment type="cofactor">
    <cofactor evidence="1">
        <name>pyridoxal 5'-phosphate</name>
        <dbReference type="ChEBI" id="CHEBI:597326"/>
    </cofactor>
</comment>
<dbReference type="InterPro" id="IPR002129">
    <property type="entry name" value="PyrdxlP-dep_de-COase"/>
</dbReference>
<dbReference type="InterPro" id="IPR015421">
    <property type="entry name" value="PyrdxlP-dep_Trfase_major"/>
</dbReference>
<keyword evidence="6" id="KW-1185">Reference proteome</keyword>
<dbReference type="PANTHER" id="PTHR42735">
    <property type="match status" value="1"/>
</dbReference>
<name>A0ABM8ZRG4_9VIBR</name>
<dbReference type="PANTHER" id="PTHR42735:SF4">
    <property type="entry name" value="PYRIDOXAL PHOSPHATE-DEPENDENT DECARBOXYLASE FAMILY PROTEIN"/>
    <property type="match status" value="1"/>
</dbReference>
<proteinExistence type="predicted"/>
<dbReference type="Proteomes" id="UP000838672">
    <property type="component" value="Unassembled WGS sequence"/>
</dbReference>
<evidence type="ECO:0000256" key="2">
    <source>
        <dbReference type="ARBA" id="ARBA00022898"/>
    </source>
</evidence>
<evidence type="ECO:0000313" key="6">
    <source>
        <dbReference type="Proteomes" id="UP000838672"/>
    </source>
</evidence>
<dbReference type="Pfam" id="PF21391">
    <property type="entry name" value="tyr_de_CO2_C"/>
    <property type="match status" value="1"/>
</dbReference>
<protein>
    <submittedName>
        <fullName evidence="5">Histidine decarboxylase</fullName>
        <ecNumber evidence="5">4.1.1.22</ecNumber>
    </submittedName>
</protein>
<evidence type="ECO:0000256" key="1">
    <source>
        <dbReference type="ARBA" id="ARBA00001933"/>
    </source>
</evidence>
<dbReference type="EMBL" id="CAKLDI010000001">
    <property type="protein sequence ID" value="CAH0532897.1"/>
    <property type="molecule type" value="Genomic_DNA"/>
</dbReference>
<feature type="domain" description="L-tyrosine decarboxylase C-terminal" evidence="4">
    <location>
        <begin position="490"/>
        <end position="614"/>
    </location>
</feature>
<dbReference type="InterPro" id="IPR021115">
    <property type="entry name" value="Pyridoxal-P_BS"/>
</dbReference>
<evidence type="ECO:0000313" key="5">
    <source>
        <dbReference type="EMBL" id="CAH0532897.1"/>
    </source>
</evidence>
<dbReference type="InterPro" id="IPR015424">
    <property type="entry name" value="PyrdxlP-dep_Trfase"/>
</dbReference>
<dbReference type="InterPro" id="IPR049373">
    <property type="entry name" value="TyrDC_C"/>
</dbReference>
<keyword evidence="2" id="KW-0663">Pyridoxal phosphate</keyword>
<dbReference type="GO" id="GO:0004398">
    <property type="term" value="F:histidine decarboxylase activity"/>
    <property type="evidence" value="ECO:0007669"/>
    <property type="project" value="UniProtKB-EC"/>
</dbReference>
<dbReference type="RefSeq" id="WP_237465010.1">
    <property type="nucleotide sequence ID" value="NZ_CAKLDI010000001.1"/>
</dbReference>
<dbReference type="Pfam" id="PF00282">
    <property type="entry name" value="Pyridoxal_deC"/>
    <property type="match status" value="1"/>
</dbReference>
<evidence type="ECO:0000259" key="4">
    <source>
        <dbReference type="Pfam" id="PF21391"/>
    </source>
</evidence>
<organism evidence="5 6">
    <name type="scientific">Vibrio stylophorae</name>
    <dbReference type="NCBI Taxonomy" id="659351"/>
    <lineage>
        <taxon>Bacteria</taxon>
        <taxon>Pseudomonadati</taxon>
        <taxon>Pseudomonadota</taxon>
        <taxon>Gammaproteobacteria</taxon>
        <taxon>Vibrionales</taxon>
        <taxon>Vibrionaceae</taxon>
        <taxon>Vibrio</taxon>
    </lineage>
</organism>
<comment type="caution">
    <text evidence="5">The sequence shown here is derived from an EMBL/GenBank/DDBJ whole genome shotgun (WGS) entry which is preliminary data.</text>
</comment>
<sequence>MSHSKDSSINVDALFLGPRSENRVFFKEMMAFAVGEHVHWRANYHPEDPALVTPQQQYQPDFRHTLYRTEDILRQLSARLKAQSVPFFSPRYLGHMNADTLMVSNLAYTMTAMYNPNNCAAEVSPVTTQLELEVGQQLAQMFGYSPEKAWGHLTSGGTVANYEGLWVARNLKTFPMAIAAHQATADLVADLSEQDLLNMAPDAVLDLISASQQRGEFEAVRDLSARGVGVMPGQLGKLLVPQSKHYSWQKAMDILGLGQQNIVPLPLDENYRTDIGALNQIVDEMMQAGTPILGVIAVVGTTEEGSVDPVDAVVALRERCQQQYGRSFYIHVDAAYAGYARSLFVGDDHQLLAYDDLIAHYRQQDTIPEGVQWPKPEVYSAFAALSKVDSITVDPHKVGYIPYAAGAIVMRDRRIVDLISYHAAYVFEGDRQGMALGSSIMEGSKAGATAAAVWAAHQLCPLSVNGYGEVIARGIVSADWLAKAIESAPVFNVDGRQFQLNLMMQPDFHMVNFTLKELGDDTLVGHNALNQKVYHYSSYLSGRPYDKSFLTSSTTLSRHEHGEAPAHFAAQMGFAASEWENTQEVYILRAAVMTHFLRDRARFEAYWQELLAIFERILQQIVEDEARLVRRNAGQN</sequence>